<accession>A0A1E5L0E9</accession>
<evidence type="ECO:0000313" key="1">
    <source>
        <dbReference type="EMBL" id="OEH83591.1"/>
    </source>
</evidence>
<organism evidence="1 2">
    <name type="scientific">Enterococcus rivorum</name>
    <dbReference type="NCBI Taxonomy" id="762845"/>
    <lineage>
        <taxon>Bacteria</taxon>
        <taxon>Bacillati</taxon>
        <taxon>Bacillota</taxon>
        <taxon>Bacilli</taxon>
        <taxon>Lactobacillales</taxon>
        <taxon>Enterococcaceae</taxon>
        <taxon>Enterococcus</taxon>
    </lineage>
</organism>
<comment type="caution">
    <text evidence="1">The sequence shown here is derived from an EMBL/GenBank/DDBJ whole genome shotgun (WGS) entry which is preliminary data.</text>
</comment>
<name>A0A1E5L0E9_9ENTE</name>
<reference evidence="1 2" key="1">
    <citation type="submission" date="2016-09" db="EMBL/GenBank/DDBJ databases">
        <authorList>
            <person name="Capua I."/>
            <person name="De Benedictis P."/>
            <person name="Joannis T."/>
            <person name="Lombin L.H."/>
            <person name="Cattoli G."/>
        </authorList>
    </citation>
    <scope>NUCLEOTIDE SEQUENCE [LARGE SCALE GENOMIC DNA]</scope>
    <source>
        <strain evidence="1 2">LMG 25899</strain>
    </source>
</reference>
<sequence length="59" mass="6748">MNTYETHWTTGANLFGYYQGTQTVRAENEKEAKALTKMKVLSKTGLRNVLVDKVQIVRD</sequence>
<dbReference type="AlphaFoldDB" id="A0A1E5L0E9"/>
<dbReference type="STRING" id="762845.BCR26_08925"/>
<protein>
    <submittedName>
        <fullName evidence="1">Uncharacterized protein</fullName>
    </submittedName>
</protein>
<dbReference type="Proteomes" id="UP000095256">
    <property type="component" value="Unassembled WGS sequence"/>
</dbReference>
<dbReference type="RefSeq" id="WP_069697464.1">
    <property type="nucleotide sequence ID" value="NZ_JAGGMA010000012.1"/>
</dbReference>
<dbReference type="EMBL" id="MIEK01000005">
    <property type="protein sequence ID" value="OEH83591.1"/>
    <property type="molecule type" value="Genomic_DNA"/>
</dbReference>
<evidence type="ECO:0000313" key="2">
    <source>
        <dbReference type="Proteomes" id="UP000095256"/>
    </source>
</evidence>
<proteinExistence type="predicted"/>
<keyword evidence="2" id="KW-1185">Reference proteome</keyword>
<gene>
    <name evidence="1" type="ORF">BCR26_08925</name>
</gene>